<protein>
    <submittedName>
        <fullName evidence="1">Uncharacterized protein</fullName>
    </submittedName>
</protein>
<dbReference type="Proteomes" id="UP000824017">
    <property type="component" value="Unassembled WGS sequence"/>
</dbReference>
<reference evidence="1" key="1">
    <citation type="journal article" date="2021" name="PeerJ">
        <title>Extensive microbial diversity within the chicken gut microbiome revealed by metagenomics and culture.</title>
        <authorList>
            <person name="Gilroy R."/>
            <person name="Ravi A."/>
            <person name="Getino M."/>
            <person name="Pursley I."/>
            <person name="Horton D.L."/>
            <person name="Alikhan N.F."/>
            <person name="Baker D."/>
            <person name="Gharbi K."/>
            <person name="Hall N."/>
            <person name="Watson M."/>
            <person name="Adriaenssens E.M."/>
            <person name="Foster-Nyarko E."/>
            <person name="Jarju S."/>
            <person name="Secka A."/>
            <person name="Antonio M."/>
            <person name="Oren A."/>
            <person name="Chaudhuri R.R."/>
            <person name="La Ragione R."/>
            <person name="Hildebrand F."/>
            <person name="Pallen M.J."/>
        </authorList>
    </citation>
    <scope>NUCLEOTIDE SEQUENCE</scope>
    <source>
        <strain evidence="1">ChiGjej1B1-13045</strain>
    </source>
</reference>
<dbReference type="GO" id="GO:0000166">
    <property type="term" value="F:nucleotide binding"/>
    <property type="evidence" value="ECO:0007669"/>
    <property type="project" value="UniProtKB-KW"/>
</dbReference>
<sequence length="90" mass="10305">AEHPITVNILIPGDVETDWKKWERMYAIEKGLKNAMIESVSRPIAFMIDPAKPEQEGRIEIIDIPQTVGVAFQAVEMTMKHVVIQSLKWF</sequence>
<feature type="non-terminal residue" evidence="1">
    <location>
        <position position="1"/>
    </location>
</feature>
<accession>A0A9D2DB74</accession>
<proteinExistence type="predicted"/>
<gene>
    <name evidence="1" type="ORF">H9817_07115</name>
</gene>
<comment type="caution">
    <text evidence="1">The sequence shown here is derived from an EMBL/GenBank/DDBJ whole genome shotgun (WGS) entry which is preliminary data.</text>
</comment>
<dbReference type="EMBL" id="DXCD01000185">
    <property type="protein sequence ID" value="HIZ13677.1"/>
    <property type="molecule type" value="Genomic_DNA"/>
</dbReference>
<evidence type="ECO:0000313" key="2">
    <source>
        <dbReference type="Proteomes" id="UP000824017"/>
    </source>
</evidence>
<dbReference type="AlphaFoldDB" id="A0A9D2DB74"/>
<evidence type="ECO:0000313" key="1">
    <source>
        <dbReference type="EMBL" id="HIZ13677.1"/>
    </source>
</evidence>
<reference evidence="1" key="2">
    <citation type="submission" date="2021-04" db="EMBL/GenBank/DDBJ databases">
        <authorList>
            <person name="Gilroy R."/>
        </authorList>
    </citation>
    <scope>NUCLEOTIDE SEQUENCE</scope>
    <source>
        <strain evidence="1">ChiGjej1B1-13045</strain>
    </source>
</reference>
<dbReference type="GO" id="GO:0051607">
    <property type="term" value="P:defense response to virus"/>
    <property type="evidence" value="ECO:0007669"/>
    <property type="project" value="UniProtKB-KW"/>
</dbReference>
<name>A0A9D2DB74_9FIRM</name>
<organism evidence="1 2">
    <name type="scientific">Candidatus Mediterraneibacter stercorigallinarum</name>
    <dbReference type="NCBI Taxonomy" id="2838686"/>
    <lineage>
        <taxon>Bacteria</taxon>
        <taxon>Bacillati</taxon>
        <taxon>Bacillota</taxon>
        <taxon>Clostridia</taxon>
        <taxon>Lachnospirales</taxon>
        <taxon>Lachnospiraceae</taxon>
        <taxon>Mediterraneibacter</taxon>
    </lineage>
</organism>